<evidence type="ECO:0000256" key="2">
    <source>
        <dbReference type="ARBA" id="ARBA00022692"/>
    </source>
</evidence>
<feature type="transmembrane region" description="Helical" evidence="5">
    <location>
        <begin position="207"/>
        <end position="228"/>
    </location>
</feature>
<keyword evidence="2 5" id="KW-0812">Transmembrane</keyword>
<comment type="subcellular location">
    <subcellularLocation>
        <location evidence="1">Membrane</location>
        <topology evidence="1">Multi-pass membrane protein</topology>
    </subcellularLocation>
</comment>
<evidence type="ECO:0000259" key="6">
    <source>
        <dbReference type="Pfam" id="PF00892"/>
    </source>
</evidence>
<proteinExistence type="predicted"/>
<evidence type="ECO:0000313" key="7">
    <source>
        <dbReference type="EMBL" id="CAL8111784.1"/>
    </source>
</evidence>
<dbReference type="InterPro" id="IPR000620">
    <property type="entry name" value="EamA_dom"/>
</dbReference>
<feature type="transmembrane region" description="Helical" evidence="5">
    <location>
        <begin position="181"/>
        <end position="201"/>
    </location>
</feature>
<feature type="domain" description="EamA" evidence="6">
    <location>
        <begin position="269"/>
        <end position="400"/>
    </location>
</feature>
<dbReference type="EMBL" id="CAXLJM020000046">
    <property type="protein sequence ID" value="CAL8111784.1"/>
    <property type="molecule type" value="Genomic_DNA"/>
</dbReference>
<feature type="transmembrane region" description="Helical" evidence="5">
    <location>
        <begin position="385"/>
        <end position="402"/>
    </location>
</feature>
<protein>
    <recommendedName>
        <fullName evidence="6">EamA domain-containing protein</fullName>
    </recommendedName>
</protein>
<keyword evidence="4 5" id="KW-0472">Membrane</keyword>
<sequence length="424" mass="46407">MFSAEPLGPAAGVVGHKMEKVNSYLSPIFISDEKDPCSLAITVSDKTSQVISLPETCDNKSIDSDPESDYSDEELSVGARSQSEIVEASEISSVPKPKRSKWRKYRGMMLAIASSLIFTASALLVKKMETFDPFNIAFYKFQGAFIPAIPLLLQKRFCSARGSAVTERVWPLTQTSKLKTFGLVLLRSFLACNALLLHYFSLKYLPMGDALTIASASPLFVSILAKVFLGEKCGYSTMIASVFALLGVIAIAKPPLLSGSEYFDKEIMIGSTIAFGCTLVSAISFIVLRYIRKVHYSVTTLMYGGWGGFETLIIILLFPGLKIPSGQTEWILVAVLAFLTLIGQLTIILAMKAEQAGPVALLRTSGTLFAFLFEVVILGRMPDKWSVIGATIILLSVIFVGLRKWVRGLPKGHAARRKLWFISL</sequence>
<gene>
    <name evidence="7" type="ORF">ODALV1_LOCUS15355</name>
</gene>
<feature type="domain" description="EamA" evidence="6">
    <location>
        <begin position="106"/>
        <end position="251"/>
    </location>
</feature>
<dbReference type="Proteomes" id="UP001642540">
    <property type="component" value="Unassembled WGS sequence"/>
</dbReference>
<dbReference type="InterPro" id="IPR037185">
    <property type="entry name" value="EmrE-like"/>
</dbReference>
<dbReference type="PANTHER" id="PTHR22911:SF6">
    <property type="entry name" value="SOLUTE CARRIER FAMILY 35 MEMBER G1"/>
    <property type="match status" value="1"/>
</dbReference>
<evidence type="ECO:0000313" key="8">
    <source>
        <dbReference type="Proteomes" id="UP001642540"/>
    </source>
</evidence>
<feature type="transmembrane region" description="Helical" evidence="5">
    <location>
        <begin position="267"/>
        <end position="288"/>
    </location>
</feature>
<accession>A0ABP1QYQ1</accession>
<feature type="transmembrane region" description="Helical" evidence="5">
    <location>
        <begin position="300"/>
        <end position="318"/>
    </location>
</feature>
<evidence type="ECO:0000256" key="5">
    <source>
        <dbReference type="SAM" id="Phobius"/>
    </source>
</evidence>
<comment type="caution">
    <text evidence="7">The sequence shown here is derived from an EMBL/GenBank/DDBJ whole genome shotgun (WGS) entry which is preliminary data.</text>
</comment>
<organism evidence="7 8">
    <name type="scientific">Orchesella dallaii</name>
    <dbReference type="NCBI Taxonomy" id="48710"/>
    <lineage>
        <taxon>Eukaryota</taxon>
        <taxon>Metazoa</taxon>
        <taxon>Ecdysozoa</taxon>
        <taxon>Arthropoda</taxon>
        <taxon>Hexapoda</taxon>
        <taxon>Collembola</taxon>
        <taxon>Entomobryomorpha</taxon>
        <taxon>Entomobryoidea</taxon>
        <taxon>Orchesellidae</taxon>
        <taxon>Orchesellinae</taxon>
        <taxon>Orchesella</taxon>
    </lineage>
</organism>
<dbReference type="Gene3D" id="1.10.3730.20">
    <property type="match status" value="1"/>
</dbReference>
<evidence type="ECO:0000256" key="4">
    <source>
        <dbReference type="ARBA" id="ARBA00023136"/>
    </source>
</evidence>
<feature type="transmembrane region" description="Helical" evidence="5">
    <location>
        <begin position="330"/>
        <end position="351"/>
    </location>
</feature>
<feature type="transmembrane region" description="Helical" evidence="5">
    <location>
        <begin position="235"/>
        <end position="252"/>
    </location>
</feature>
<evidence type="ECO:0000256" key="1">
    <source>
        <dbReference type="ARBA" id="ARBA00004141"/>
    </source>
</evidence>
<evidence type="ECO:0000256" key="3">
    <source>
        <dbReference type="ARBA" id="ARBA00022989"/>
    </source>
</evidence>
<reference evidence="7 8" key="1">
    <citation type="submission" date="2024-08" db="EMBL/GenBank/DDBJ databases">
        <authorList>
            <person name="Cucini C."/>
            <person name="Frati F."/>
        </authorList>
    </citation>
    <scope>NUCLEOTIDE SEQUENCE [LARGE SCALE GENOMIC DNA]</scope>
</reference>
<keyword evidence="3 5" id="KW-1133">Transmembrane helix</keyword>
<feature type="transmembrane region" description="Helical" evidence="5">
    <location>
        <begin position="105"/>
        <end position="124"/>
    </location>
</feature>
<dbReference type="PANTHER" id="PTHR22911">
    <property type="entry name" value="ACYL-MALONYL CONDENSING ENZYME-RELATED"/>
    <property type="match status" value="1"/>
</dbReference>
<dbReference type="Pfam" id="PF00892">
    <property type="entry name" value="EamA"/>
    <property type="match status" value="2"/>
</dbReference>
<name>A0ABP1QYQ1_9HEXA</name>
<feature type="transmembrane region" description="Helical" evidence="5">
    <location>
        <begin position="360"/>
        <end position="379"/>
    </location>
</feature>
<dbReference type="SUPFAM" id="SSF103481">
    <property type="entry name" value="Multidrug resistance efflux transporter EmrE"/>
    <property type="match status" value="2"/>
</dbReference>
<keyword evidence="8" id="KW-1185">Reference proteome</keyword>